<dbReference type="InterPro" id="IPR045865">
    <property type="entry name" value="ACT-like_dom_sf"/>
</dbReference>
<organism evidence="2 3">
    <name type="scientific">Staphylococcus americanisciuri</name>
    <dbReference type="NCBI Taxonomy" id="2973940"/>
    <lineage>
        <taxon>Bacteria</taxon>
        <taxon>Bacillati</taxon>
        <taxon>Bacillota</taxon>
        <taxon>Bacilli</taxon>
        <taxon>Bacillales</taxon>
        <taxon>Staphylococcaceae</taxon>
        <taxon>Staphylococcus</taxon>
    </lineage>
</organism>
<dbReference type="Proteomes" id="UP001205609">
    <property type="component" value="Unassembled WGS sequence"/>
</dbReference>
<dbReference type="EMBL" id="JANUXY010000004">
    <property type="protein sequence ID" value="MCS4486312.1"/>
    <property type="molecule type" value="Genomic_DNA"/>
</dbReference>
<accession>A0ABT2F3B3</accession>
<keyword evidence="3" id="KW-1185">Reference proteome</keyword>
<dbReference type="PIRSF" id="PIRSF021288">
    <property type="entry name" value="UCP021288_ACT"/>
    <property type="match status" value="1"/>
</dbReference>
<evidence type="ECO:0000313" key="2">
    <source>
        <dbReference type="EMBL" id="MCS4486312.1"/>
    </source>
</evidence>
<dbReference type="InterPro" id="IPR024514">
    <property type="entry name" value="DUF3388"/>
</dbReference>
<protein>
    <submittedName>
        <fullName evidence="2">YmfK family protein</fullName>
    </submittedName>
</protein>
<dbReference type="InterPro" id="IPR016784">
    <property type="entry name" value="UCP021288_ACT"/>
</dbReference>
<dbReference type="InterPro" id="IPR002912">
    <property type="entry name" value="ACT_dom"/>
</dbReference>
<reference evidence="2 3" key="1">
    <citation type="journal article" date="2023" name="Int. J. Syst. Evol. Microbiol.">
        <title>Streptococcus sciuri sp. nov., Staphylococcus marylandisciuri sp. nov. and Staphylococcus americanisciuri sp. nov., isolated from faeces of eastern grey squirrel (Sciurus carolinensis).</title>
        <authorList>
            <person name="Volokhov D.V."/>
            <person name="Zagorodnyaya T.A."/>
            <person name="Furtak V.A."/>
            <person name="Nattanmai G."/>
            <person name="Randall L."/>
            <person name="Jose S."/>
            <person name="Gao Y."/>
            <person name="Eisenberg T."/>
            <person name="Delmonte P."/>
            <person name="Blom J."/>
            <person name="Mitchell K.K."/>
        </authorList>
    </citation>
    <scope>NUCLEOTIDE SEQUENCE [LARGE SCALE GENOMIC DNA]</scope>
    <source>
        <strain evidence="2 3">GRT3</strain>
    </source>
</reference>
<gene>
    <name evidence="2" type="ORF">NXS11_05315</name>
</gene>
<sequence length="278" mass="31810">MSMIEKKEWYLEYDINTNRAGLLGDVSSLLGMMGINIGSINGIKTSTRAFIIKSDSEEKVQRFETLLKEIDDISLRVLRPPELKDRLAVRHGRYLKQDKHDKKVFRFERDDLGLLVDFMAELFKEEGHKLIGIRGMPRVGKTESIVAGSVSAHKRWLFISSTLIKQTVRSSLIKGEYDKDHVYIIDGAVTARESNMKHQELVREVMTLPSVKVVEHPDLFVEASDYEIDDFDYIIELRAEEHQEISYDEMKQKTVRSKNNLDFGADPFGGFGDGFGGF</sequence>
<evidence type="ECO:0000313" key="3">
    <source>
        <dbReference type="Proteomes" id="UP001205609"/>
    </source>
</evidence>
<dbReference type="PROSITE" id="PS51671">
    <property type="entry name" value="ACT"/>
    <property type="match status" value="1"/>
</dbReference>
<proteinExistence type="predicted"/>
<dbReference type="SUPFAM" id="SSF55021">
    <property type="entry name" value="ACT-like"/>
    <property type="match status" value="1"/>
</dbReference>
<feature type="domain" description="ACT" evidence="1">
    <location>
        <begin position="11"/>
        <end position="85"/>
    </location>
</feature>
<dbReference type="Pfam" id="PF11868">
    <property type="entry name" value="DUF3388"/>
    <property type="match status" value="1"/>
</dbReference>
<comment type="caution">
    <text evidence="2">The sequence shown here is derived from an EMBL/GenBank/DDBJ whole genome shotgun (WGS) entry which is preliminary data.</text>
</comment>
<evidence type="ECO:0000259" key="1">
    <source>
        <dbReference type="PROSITE" id="PS51671"/>
    </source>
</evidence>
<name>A0ABT2F3B3_9STAP</name>
<dbReference type="RefSeq" id="WP_259199601.1">
    <property type="nucleotide sequence ID" value="NZ_JANUXY010000004.1"/>
</dbReference>